<keyword evidence="3" id="KW-0285">Flavoprotein</keyword>
<dbReference type="Gene3D" id="3.40.50.720">
    <property type="entry name" value="NAD(P)-binding Rossmann-like Domain"/>
    <property type="match status" value="1"/>
</dbReference>
<feature type="binding site" evidence="6">
    <location>
        <position position="236"/>
    </location>
    <ligand>
        <name>D-dopa</name>
        <dbReference type="ChEBI" id="CHEBI:149689"/>
    </ligand>
</feature>
<feature type="binding site" evidence="6">
    <location>
        <position position="334"/>
    </location>
    <ligand>
        <name>D-dopa</name>
        <dbReference type="ChEBI" id="CHEBI:149689"/>
    </ligand>
</feature>
<name>A0A161W5X5_COLIC</name>
<feature type="binding site" evidence="6">
    <location>
        <begin position="61"/>
        <end position="62"/>
    </location>
    <ligand>
        <name>FAD</name>
        <dbReference type="ChEBI" id="CHEBI:57692"/>
    </ligand>
</feature>
<keyword evidence="10" id="KW-1185">Reference proteome</keyword>
<feature type="domain" description="FAD dependent oxidoreductase" evidence="8">
    <location>
        <begin position="20"/>
        <end position="349"/>
    </location>
</feature>
<dbReference type="GO" id="GO:0071949">
    <property type="term" value="F:FAD binding"/>
    <property type="evidence" value="ECO:0007669"/>
    <property type="project" value="InterPro"/>
</dbReference>
<evidence type="ECO:0000256" key="6">
    <source>
        <dbReference type="PIRSR" id="PIRSR000189-1"/>
    </source>
</evidence>
<dbReference type="InterPro" id="IPR023209">
    <property type="entry name" value="DAO"/>
</dbReference>
<organism evidence="9 10">
    <name type="scientific">Colletotrichum incanum</name>
    <name type="common">Soybean anthracnose fungus</name>
    <dbReference type="NCBI Taxonomy" id="1573173"/>
    <lineage>
        <taxon>Eukaryota</taxon>
        <taxon>Fungi</taxon>
        <taxon>Dikarya</taxon>
        <taxon>Ascomycota</taxon>
        <taxon>Pezizomycotina</taxon>
        <taxon>Sordariomycetes</taxon>
        <taxon>Hypocreomycetidae</taxon>
        <taxon>Glomerellales</taxon>
        <taxon>Glomerellaceae</taxon>
        <taxon>Colletotrichum</taxon>
        <taxon>Colletotrichum spaethianum species complex</taxon>
    </lineage>
</organism>
<keyword evidence="7" id="KW-1133">Transmembrane helix</keyword>
<feature type="binding site" evidence="6">
    <location>
        <position position="199"/>
    </location>
    <ligand>
        <name>FAD</name>
        <dbReference type="ChEBI" id="CHEBI:57692"/>
    </ligand>
</feature>
<reference evidence="9 10" key="1">
    <citation type="submission" date="2015-06" db="EMBL/GenBank/DDBJ databases">
        <title>Survival trade-offs in plant roots during colonization by closely related pathogenic and mutualistic fungi.</title>
        <authorList>
            <person name="Hacquard S."/>
            <person name="Kracher B."/>
            <person name="Hiruma K."/>
            <person name="Weinman A."/>
            <person name="Muench P."/>
            <person name="Garrido Oter R."/>
            <person name="Ver Loren van Themaat E."/>
            <person name="Dallerey J.-F."/>
            <person name="Damm U."/>
            <person name="Henrissat B."/>
            <person name="Lespinet O."/>
            <person name="Thon M."/>
            <person name="Kemen E."/>
            <person name="McHardy A.C."/>
            <person name="Schulze-Lefert P."/>
            <person name="O'Connell R.J."/>
        </authorList>
    </citation>
    <scope>NUCLEOTIDE SEQUENCE [LARGE SCALE GENOMIC DNA]</scope>
    <source>
        <strain evidence="9 10">MAFF 238704</strain>
    </source>
</reference>
<evidence type="ECO:0000313" key="10">
    <source>
        <dbReference type="Proteomes" id="UP000076584"/>
    </source>
</evidence>
<dbReference type="Pfam" id="PF01266">
    <property type="entry name" value="DAO"/>
    <property type="match status" value="1"/>
</dbReference>
<evidence type="ECO:0000256" key="2">
    <source>
        <dbReference type="ARBA" id="ARBA00006730"/>
    </source>
</evidence>
<evidence type="ECO:0000256" key="1">
    <source>
        <dbReference type="ARBA" id="ARBA00001974"/>
    </source>
</evidence>
<dbReference type="SUPFAM" id="SSF54373">
    <property type="entry name" value="FAD-linked reductases, C-terminal domain"/>
    <property type="match status" value="1"/>
</dbReference>
<dbReference type="STRING" id="1573173.A0A161W5X5"/>
<dbReference type="SUPFAM" id="SSF51971">
    <property type="entry name" value="Nucleotide-binding domain"/>
    <property type="match status" value="1"/>
</dbReference>
<keyword evidence="5" id="KW-0560">Oxidoreductase</keyword>
<dbReference type="InterPro" id="IPR006076">
    <property type="entry name" value="FAD-dep_OxRdtase"/>
</dbReference>
<feature type="transmembrane region" description="Helical" evidence="7">
    <location>
        <begin position="20"/>
        <end position="37"/>
    </location>
</feature>
<evidence type="ECO:0000313" key="9">
    <source>
        <dbReference type="EMBL" id="KZL82495.1"/>
    </source>
</evidence>
<keyword evidence="7" id="KW-0812">Transmembrane</keyword>
<dbReference type="Proteomes" id="UP000076584">
    <property type="component" value="Unassembled WGS sequence"/>
</dbReference>
<proteinExistence type="inferred from homology"/>
<dbReference type="GO" id="GO:0019478">
    <property type="term" value="P:D-amino acid catabolic process"/>
    <property type="evidence" value="ECO:0007669"/>
    <property type="project" value="TreeGrafter"/>
</dbReference>
<evidence type="ECO:0000256" key="4">
    <source>
        <dbReference type="ARBA" id="ARBA00022827"/>
    </source>
</evidence>
<dbReference type="PANTHER" id="PTHR11530:SF11">
    <property type="entry name" value="D-ASPARTATE OXIDASE"/>
    <property type="match status" value="1"/>
</dbReference>
<dbReference type="AlphaFoldDB" id="A0A161W5X5"/>
<comment type="similarity">
    <text evidence="2">Belongs to the DAMOX/DASOX family.</text>
</comment>
<gene>
    <name evidence="9" type="ORF">CI238_03146</name>
</gene>
<feature type="binding site" evidence="6">
    <location>
        <position position="303"/>
    </location>
    <ligand>
        <name>D-dopa</name>
        <dbReference type="ChEBI" id="CHEBI:149689"/>
    </ligand>
</feature>
<evidence type="ECO:0000256" key="7">
    <source>
        <dbReference type="SAM" id="Phobius"/>
    </source>
</evidence>
<dbReference type="EMBL" id="LFIW01001383">
    <property type="protein sequence ID" value="KZL82495.1"/>
    <property type="molecule type" value="Genomic_DNA"/>
</dbReference>
<protein>
    <submittedName>
        <fullName evidence="9">Fad dependent oxidoreductase</fullName>
    </submittedName>
</protein>
<keyword evidence="4 6" id="KW-0274">FAD</keyword>
<feature type="non-terminal residue" evidence="9">
    <location>
        <position position="1"/>
    </location>
</feature>
<evidence type="ECO:0000256" key="5">
    <source>
        <dbReference type="ARBA" id="ARBA00023002"/>
    </source>
</evidence>
<dbReference type="Gene3D" id="3.30.9.10">
    <property type="entry name" value="D-Amino Acid Oxidase, subunit A, domain 2"/>
    <property type="match status" value="1"/>
</dbReference>
<keyword evidence="7" id="KW-0472">Membrane</keyword>
<evidence type="ECO:0000259" key="8">
    <source>
        <dbReference type="Pfam" id="PF01266"/>
    </source>
</evidence>
<dbReference type="GO" id="GO:0003884">
    <property type="term" value="F:D-amino-acid oxidase activity"/>
    <property type="evidence" value="ECO:0007669"/>
    <property type="project" value="InterPro"/>
</dbReference>
<feature type="binding site" evidence="6">
    <location>
        <position position="243"/>
    </location>
    <ligand>
        <name>D-dopa</name>
        <dbReference type="ChEBI" id="CHEBI:149689"/>
    </ligand>
</feature>
<dbReference type="PANTHER" id="PTHR11530">
    <property type="entry name" value="D-AMINO ACID OXIDASE"/>
    <property type="match status" value="1"/>
</dbReference>
<dbReference type="GO" id="GO:0005737">
    <property type="term" value="C:cytoplasm"/>
    <property type="evidence" value="ECO:0007669"/>
    <property type="project" value="TreeGrafter"/>
</dbReference>
<dbReference type="PIRSF" id="PIRSF000189">
    <property type="entry name" value="D-aa_oxidase"/>
    <property type="match status" value="1"/>
</dbReference>
<accession>A0A161W5X5</accession>
<comment type="caution">
    <text evidence="9">The sequence shown here is derived from an EMBL/GenBank/DDBJ whole genome shotgun (WGS) entry which is preliminary data.</text>
</comment>
<comment type="cofactor">
    <cofactor evidence="1 6">
        <name>FAD</name>
        <dbReference type="ChEBI" id="CHEBI:57692"/>
    </cofactor>
</comment>
<sequence length="367" mass="40320">LSYAKYQRLKMAPLRSNDSIVIVGAGVIGLDIALVLARRGLGRQITVIAEHLPGDTSVNYTSPWAGANFSAISGSDKKALRWDRLGYSHLTQLATTVGKESYVQKTPSIEYWDEAVSEDKIKSMSEYLEDFKVIPINELPDGVLFGTSFTTVTINAPKHIEYLFHLLRDKYGVLFIKMKLPSIKSAYSSANTKIVFNCTGNASKFLPGVQDPKCYPTRGQIVLAKAPHVQTNIMRHGRNYETYIIPRPWSNGNVILGGYMQKGVSSSDTFAHETESILQRTTSLSVELGQQKLDVLASFSGLRPSREGGARVERTEIVVNGEKRVLVHDYGAGGTGFQAGYGMALEAVETAKDVLAVLTEVDDRPKL</sequence>
<evidence type="ECO:0000256" key="3">
    <source>
        <dbReference type="ARBA" id="ARBA00022630"/>
    </source>
</evidence>